<feature type="compositionally biased region" description="Basic and acidic residues" evidence="1">
    <location>
        <begin position="143"/>
        <end position="154"/>
    </location>
</feature>
<evidence type="ECO:0000313" key="3">
    <source>
        <dbReference type="Proteomes" id="UP001153269"/>
    </source>
</evidence>
<dbReference type="EMBL" id="CADEAL010004193">
    <property type="protein sequence ID" value="CAB1453935.1"/>
    <property type="molecule type" value="Genomic_DNA"/>
</dbReference>
<comment type="caution">
    <text evidence="2">The sequence shown here is derived from an EMBL/GenBank/DDBJ whole genome shotgun (WGS) entry which is preliminary data.</text>
</comment>
<gene>
    <name evidence="2" type="ORF">PLEPLA_LOCUS41695</name>
</gene>
<feature type="region of interest" description="Disordered" evidence="1">
    <location>
        <begin position="73"/>
        <end position="163"/>
    </location>
</feature>
<dbReference type="Proteomes" id="UP001153269">
    <property type="component" value="Unassembled WGS sequence"/>
</dbReference>
<sequence length="163" mass="18460">MDHVTGGISVMCVHWRHIHHRRSSLTARYSFYYPERTRAHQQHISSIRNQRLLVPGPRAREETSAHGSLMLRLQALSGGRRGGAVNNHSSPAQRKSSPGSAVLMKHKKTQTCGRKTRHRARPRSVLSSKRPRGGRGGRKRREERREERGSDHETGSPSHTRGT</sequence>
<dbReference type="AlphaFoldDB" id="A0A9N7VQJ6"/>
<evidence type="ECO:0000256" key="1">
    <source>
        <dbReference type="SAM" id="MobiDB-lite"/>
    </source>
</evidence>
<keyword evidence="3" id="KW-1185">Reference proteome</keyword>
<accession>A0A9N7VQJ6</accession>
<proteinExistence type="predicted"/>
<name>A0A9N7VQJ6_PLEPL</name>
<feature type="compositionally biased region" description="Basic residues" evidence="1">
    <location>
        <begin position="129"/>
        <end position="142"/>
    </location>
</feature>
<feature type="compositionally biased region" description="Basic residues" evidence="1">
    <location>
        <begin position="104"/>
        <end position="122"/>
    </location>
</feature>
<protein>
    <submittedName>
        <fullName evidence="2">Uncharacterized protein</fullName>
    </submittedName>
</protein>
<organism evidence="2 3">
    <name type="scientific">Pleuronectes platessa</name>
    <name type="common">European plaice</name>
    <dbReference type="NCBI Taxonomy" id="8262"/>
    <lineage>
        <taxon>Eukaryota</taxon>
        <taxon>Metazoa</taxon>
        <taxon>Chordata</taxon>
        <taxon>Craniata</taxon>
        <taxon>Vertebrata</taxon>
        <taxon>Euteleostomi</taxon>
        <taxon>Actinopterygii</taxon>
        <taxon>Neopterygii</taxon>
        <taxon>Teleostei</taxon>
        <taxon>Neoteleostei</taxon>
        <taxon>Acanthomorphata</taxon>
        <taxon>Carangaria</taxon>
        <taxon>Pleuronectiformes</taxon>
        <taxon>Pleuronectoidei</taxon>
        <taxon>Pleuronectidae</taxon>
        <taxon>Pleuronectes</taxon>
    </lineage>
</organism>
<feature type="compositionally biased region" description="Polar residues" evidence="1">
    <location>
        <begin position="86"/>
        <end position="99"/>
    </location>
</feature>
<evidence type="ECO:0000313" key="2">
    <source>
        <dbReference type="EMBL" id="CAB1453935.1"/>
    </source>
</evidence>
<reference evidence="2" key="1">
    <citation type="submission" date="2020-03" db="EMBL/GenBank/DDBJ databases">
        <authorList>
            <person name="Weist P."/>
        </authorList>
    </citation>
    <scope>NUCLEOTIDE SEQUENCE</scope>
</reference>